<evidence type="ECO:0000259" key="12">
    <source>
        <dbReference type="PROSITE" id="PS50048"/>
    </source>
</evidence>
<dbReference type="SMART" id="SM00931">
    <property type="entry name" value="NOSIC"/>
    <property type="match status" value="1"/>
</dbReference>
<accession>A0A5N5QVF7</accession>
<dbReference type="PROSITE" id="PS51358">
    <property type="entry name" value="NOP"/>
    <property type="match status" value="1"/>
</dbReference>
<evidence type="ECO:0000256" key="1">
    <source>
        <dbReference type="ARBA" id="ARBA00004604"/>
    </source>
</evidence>
<dbReference type="PANTHER" id="PTHR10894:SF1">
    <property type="entry name" value="NUCLEOLAR PROTEIN 58"/>
    <property type="match status" value="1"/>
</dbReference>
<comment type="caution">
    <text evidence="14">The sequence shown here is derived from an EMBL/GenBank/DDBJ whole genome shotgun (WGS) entry which is preliminary data.</text>
</comment>
<dbReference type="GO" id="GO:0000981">
    <property type="term" value="F:DNA-binding transcription factor activity, RNA polymerase II-specific"/>
    <property type="evidence" value="ECO:0007669"/>
    <property type="project" value="InterPro"/>
</dbReference>
<evidence type="ECO:0000256" key="4">
    <source>
        <dbReference type="ARBA" id="ARBA00022517"/>
    </source>
</evidence>
<dbReference type="PROSITE" id="PS50048">
    <property type="entry name" value="ZN2_CY6_FUNGAL_2"/>
    <property type="match status" value="1"/>
</dbReference>
<evidence type="ECO:0000256" key="7">
    <source>
        <dbReference type="ARBA" id="ARBA00023242"/>
    </source>
</evidence>
<comment type="subcellular location">
    <subcellularLocation>
        <location evidence="1">Nucleus</location>
        <location evidence="1">Nucleolus</location>
    </subcellularLocation>
</comment>
<dbReference type="Gene3D" id="4.10.240.10">
    <property type="entry name" value="Zn(2)-C6 fungal-type DNA-binding domain"/>
    <property type="match status" value="1"/>
</dbReference>
<gene>
    <name evidence="14" type="ORF">CTheo_1022</name>
</gene>
<dbReference type="InterPro" id="IPR002687">
    <property type="entry name" value="Nop_dom"/>
</dbReference>
<dbReference type="InterPro" id="IPR045056">
    <property type="entry name" value="Nop56/Nop58"/>
</dbReference>
<dbReference type="FunFam" id="1.10.246.90:FF:000003">
    <property type="entry name" value="Nucleolar protein 58"/>
    <property type="match status" value="1"/>
</dbReference>
<evidence type="ECO:0000256" key="5">
    <source>
        <dbReference type="ARBA" id="ARBA00022552"/>
    </source>
</evidence>
<evidence type="ECO:0000256" key="8">
    <source>
        <dbReference type="ARBA" id="ARBA00023274"/>
    </source>
</evidence>
<keyword evidence="15" id="KW-1185">Reference proteome</keyword>
<dbReference type="GO" id="GO:0030515">
    <property type="term" value="F:snoRNA binding"/>
    <property type="evidence" value="ECO:0007669"/>
    <property type="project" value="InterPro"/>
</dbReference>
<feature type="region of interest" description="Disordered" evidence="11">
    <location>
        <begin position="23"/>
        <end position="111"/>
    </location>
</feature>
<evidence type="ECO:0000256" key="6">
    <source>
        <dbReference type="ARBA" id="ARBA00022723"/>
    </source>
</evidence>
<dbReference type="CDD" id="cd12148">
    <property type="entry name" value="fungal_TF_MHR"/>
    <property type="match status" value="1"/>
</dbReference>
<dbReference type="GO" id="GO:0008270">
    <property type="term" value="F:zinc ion binding"/>
    <property type="evidence" value="ECO:0007669"/>
    <property type="project" value="InterPro"/>
</dbReference>
<feature type="region of interest" description="Disordered" evidence="11">
    <location>
        <begin position="879"/>
        <end position="913"/>
    </location>
</feature>
<dbReference type="GO" id="GO:0006364">
    <property type="term" value="P:rRNA processing"/>
    <property type="evidence" value="ECO:0007669"/>
    <property type="project" value="UniProtKB-KW"/>
</dbReference>
<dbReference type="InterPro" id="IPR001138">
    <property type="entry name" value="Zn2Cys6_DnaBD"/>
</dbReference>
<dbReference type="Proteomes" id="UP000383932">
    <property type="component" value="Unassembled WGS sequence"/>
</dbReference>
<dbReference type="Pfam" id="PF04082">
    <property type="entry name" value="Fungal_trans"/>
    <property type="match status" value="1"/>
</dbReference>
<dbReference type="PANTHER" id="PTHR10894">
    <property type="entry name" value="NUCLEOLAR PROTEIN 5 NUCLEOLAR PROTEIN NOP5 NOP58"/>
    <property type="match status" value="1"/>
</dbReference>
<feature type="region of interest" description="Disordered" evidence="11">
    <location>
        <begin position="947"/>
        <end position="971"/>
    </location>
</feature>
<comment type="function">
    <text evidence="9">Required for pre-18S rRNA processing. May bind microtubules.</text>
</comment>
<organism evidence="14 15">
    <name type="scientific">Ceratobasidium theobromae</name>
    <dbReference type="NCBI Taxonomy" id="1582974"/>
    <lineage>
        <taxon>Eukaryota</taxon>
        <taxon>Fungi</taxon>
        <taxon>Dikarya</taxon>
        <taxon>Basidiomycota</taxon>
        <taxon>Agaricomycotina</taxon>
        <taxon>Agaricomycetes</taxon>
        <taxon>Cantharellales</taxon>
        <taxon>Ceratobasidiaceae</taxon>
        <taxon>Ceratobasidium</taxon>
    </lineage>
</organism>
<dbReference type="CDD" id="cd00067">
    <property type="entry name" value="GAL4"/>
    <property type="match status" value="1"/>
</dbReference>
<feature type="domain" description="Nop" evidence="13">
    <location>
        <begin position="540"/>
        <end position="664"/>
    </location>
</feature>
<feature type="domain" description="Zn(2)-C6 fungal-type" evidence="12">
    <location>
        <begin position="914"/>
        <end position="943"/>
    </location>
</feature>
<dbReference type="SMART" id="SM00906">
    <property type="entry name" value="Fungal_trans"/>
    <property type="match status" value="1"/>
</dbReference>
<keyword evidence="8" id="KW-0687">Ribonucleoprotein</keyword>
<evidence type="ECO:0000256" key="11">
    <source>
        <dbReference type="SAM" id="MobiDB-lite"/>
    </source>
</evidence>
<dbReference type="GO" id="GO:0031428">
    <property type="term" value="C:box C/D methylation guide snoRNP complex"/>
    <property type="evidence" value="ECO:0007669"/>
    <property type="project" value="InterPro"/>
</dbReference>
<dbReference type="GO" id="GO:0032040">
    <property type="term" value="C:small-subunit processome"/>
    <property type="evidence" value="ECO:0007669"/>
    <property type="project" value="InterPro"/>
</dbReference>
<keyword evidence="4" id="KW-0690">Ribosome biogenesis</keyword>
<evidence type="ECO:0000313" key="14">
    <source>
        <dbReference type="EMBL" id="KAB5595561.1"/>
    </source>
</evidence>
<feature type="compositionally biased region" description="Basic and acidic residues" evidence="11">
    <location>
        <begin position="802"/>
        <end position="813"/>
    </location>
</feature>
<dbReference type="Gene3D" id="1.10.287.4070">
    <property type="match status" value="1"/>
</dbReference>
<dbReference type="OrthoDB" id="6780543at2759"/>
<dbReference type="InterPro" id="IPR036864">
    <property type="entry name" value="Zn2-C6_fun-type_DNA-bd_sf"/>
</dbReference>
<dbReference type="Pfam" id="PF08156">
    <property type="entry name" value="NOP5NT"/>
    <property type="match status" value="1"/>
</dbReference>
<keyword evidence="7" id="KW-0539">Nucleus</keyword>
<sequence>MDFNTNRINELLSQLQNSTAFQSVVTTSSNPQALSPDNPSSSTVPSGQPLNSTQPPVPPLGSGPGTSTVFDLLSRLNPGSASGSQLPPPQRTQSIDDNTQKPLVRTSGGSSSTLDLRYMTVQQALPHISKLVQRDEFRDKVKKLREKQNQLEQSLYANQQEVMRKHEQRVAYAKNRANIIGVPVTEKENEELELQLSEDLKKFHTNQVLVAWDAQWTKQQAQLESLGVPCMFVTSEPAALQRQRKVLRLKLIVPLKMLVLYETSLGFCLFKLNDEAKLTAGDLWKDFETPKAANKLLKLKAIHRFTSTAAAVEDISALQEGKLSKGLKQFLQDQVVDKGKGKESLVVIEPKLGGAIAKKLGIQVVSGESTQDLFRGIRNQLSSLLDGLDPTDLSTMSLGLSHSLSRFKLKFSPDKVDIMVIQAIALLDDLDKEINIYSMRVKEWYGWHFPEMGKIISDNLAYAKVVREMGFRTNAATTSLAAILPEELELTLKAAAEISMGTEISDSDISHIHSLCDQVITITAYRTQLAEYLRNRMNAIAPNLTALVGELVGARLISHAGSLMSLAKHPASTVQILGAEKALFRALKTKHDTPKYGLIYHASLIGQAPQKLKGKMARMVATKAALSIRVDALADVDEKSEATAASIGIENRARLEARLRALENQADLSTLPFANSKVHQQSKFSMTPAKQYNAAADSVGADKMDLDQIPAERMEEDMDQIPAEVVSKKTKKDKKEKKEKEKKEKKEKKRAKAKQVADGEAGEAAAPDPEAADVSVTVAEEDASIPTTSDGKEKKKHKKRRVDGEEAPEKKSADVPTSWMGRIHTLAQLQPPCNSSRQVSSSLRFPEIPPCTEIFLSPSLPVNNISMDIKNSTLISPMSNPKPEPTAHPKLQARSASQDIDAHRPPKRSRKAINCDPCRASKLKCDRGRPCSGCVLRGTTALCYPDSSPGEHSSATHANGADSGSDHSSDPYAEITRIRQSLATLENILSRNGISSPNPNPNNSTQSTNVGHSADANGRNTPSQVGSTPSHDGLISTESNVFTPAMEVGMYVGSTSAASPLLSLRHMSQPNGVFEGGTVPTETSPDESGSASCSLDVQQNLDLLAKLPDVSIVDGLLKHYFENCTWLNQYLNEPSLQTSWARFKASTCTDHLTVSILFAVLAVSLHYLPKGHTIGAQLGGSIDLISEDYYRNSTIALERQRATGPKVPTMELVELHLLRAGYLSISKVDCEEIWSIKSEVMSIALSLGLHRDPGKWKLSREQIERRRWAWWNVLQLERWQAFLFGRPISIPNSHFDTSFPMEDVTDSSVGVANNKNLPYLHQFKLTLILGDIMIDATSCRPTSYDRILSYDKELESWFQHLPHDLAVDDYHLASLLSSQSLASRRLGAQSLCIRALAYHIKFTLHRPFTTPQIRRDSRTAASSDASIVAADKLIHLLTAARPDFMSNPLLAVPGHISWGPFHMFAAAIHFCFLLIWKPDQPGTAMFRSNIQRVIAMLEGLRGDIPVADKALRVLQTLAPLYMDGTMRKVDEKQRDSCLAIVRRLALPCHDSRLSSRPGVGDSPSQSWASALSPASAANSATGRSLDSVQMSLQSYGAHQFEPSPYPQNSSEEAVWTASLGLDSDSWNMFLVDATRPF</sequence>
<feature type="compositionally biased region" description="Polar residues" evidence="11">
    <location>
        <begin position="77"/>
        <end position="111"/>
    </location>
</feature>
<feature type="compositionally biased region" description="Polar residues" evidence="11">
    <location>
        <begin position="1018"/>
        <end position="1036"/>
    </location>
</feature>
<dbReference type="Gene3D" id="1.10.246.90">
    <property type="entry name" value="Nop domain"/>
    <property type="match status" value="1"/>
</dbReference>
<feature type="region of interest" description="Disordered" evidence="11">
    <location>
        <begin position="713"/>
        <end position="815"/>
    </location>
</feature>
<evidence type="ECO:0000256" key="10">
    <source>
        <dbReference type="SAM" id="Coils"/>
    </source>
</evidence>
<dbReference type="FunFam" id="1.10.287.4070:FF:000001">
    <property type="entry name" value="Probable Nucleolar protein 58"/>
    <property type="match status" value="1"/>
</dbReference>
<feature type="compositionally biased region" description="Polar residues" evidence="11">
    <location>
        <begin position="23"/>
        <end position="54"/>
    </location>
</feature>
<feature type="compositionally biased region" description="Low complexity" evidence="11">
    <location>
        <begin position="995"/>
        <end position="1004"/>
    </location>
</feature>
<comment type="similarity">
    <text evidence="2">Belongs to the NOP5/NOP56 family.</text>
</comment>
<evidence type="ECO:0000256" key="9">
    <source>
        <dbReference type="ARBA" id="ARBA00024837"/>
    </source>
</evidence>
<evidence type="ECO:0000313" key="15">
    <source>
        <dbReference type="Proteomes" id="UP000383932"/>
    </source>
</evidence>
<feature type="compositionally biased region" description="Low complexity" evidence="11">
    <location>
        <begin position="758"/>
        <end position="773"/>
    </location>
</feature>
<dbReference type="GO" id="GO:0006351">
    <property type="term" value="P:DNA-templated transcription"/>
    <property type="evidence" value="ECO:0007669"/>
    <property type="project" value="InterPro"/>
</dbReference>
<keyword evidence="5" id="KW-0698">rRNA processing</keyword>
<dbReference type="InterPro" id="IPR042239">
    <property type="entry name" value="Nop_C"/>
</dbReference>
<dbReference type="SUPFAM" id="SSF57701">
    <property type="entry name" value="Zn2/Cys6 DNA-binding domain"/>
    <property type="match status" value="1"/>
</dbReference>
<dbReference type="GO" id="GO:0003677">
    <property type="term" value="F:DNA binding"/>
    <property type="evidence" value="ECO:0007669"/>
    <property type="project" value="InterPro"/>
</dbReference>
<dbReference type="SUPFAM" id="SSF89124">
    <property type="entry name" value="Nop domain"/>
    <property type="match status" value="1"/>
</dbReference>
<name>A0A5N5QVF7_9AGAM</name>
<keyword evidence="10" id="KW-0175">Coiled coil</keyword>
<proteinExistence type="inferred from homology"/>
<reference evidence="14 15" key="1">
    <citation type="journal article" date="2019" name="Fungal Biol. Biotechnol.">
        <title>Draft genome sequence of fastidious pathogen Ceratobasidium theobromae, which causes vascular-streak dieback in Theobroma cacao.</title>
        <authorList>
            <person name="Ali S.S."/>
            <person name="Asman A."/>
            <person name="Shao J."/>
            <person name="Firmansyah A.P."/>
            <person name="Susilo A.W."/>
            <person name="Rosmana A."/>
            <person name="McMahon P."/>
            <person name="Junaid M."/>
            <person name="Guest D."/>
            <person name="Kheng T.Y."/>
            <person name="Meinhardt L.W."/>
            <person name="Bailey B.A."/>
        </authorList>
    </citation>
    <scope>NUCLEOTIDE SEQUENCE [LARGE SCALE GENOMIC DNA]</scope>
    <source>
        <strain evidence="14 15">CT2</strain>
    </source>
</reference>
<dbReference type="InterPro" id="IPR012974">
    <property type="entry name" value="NOP58/56_N"/>
</dbReference>
<dbReference type="SMART" id="SM00066">
    <property type="entry name" value="GAL4"/>
    <property type="match status" value="1"/>
</dbReference>
<dbReference type="InterPro" id="IPR036070">
    <property type="entry name" value="Nop_dom_sf"/>
</dbReference>
<dbReference type="EMBL" id="SSOP01000008">
    <property type="protein sequence ID" value="KAB5595561.1"/>
    <property type="molecule type" value="Genomic_DNA"/>
</dbReference>
<evidence type="ECO:0000256" key="2">
    <source>
        <dbReference type="ARBA" id="ARBA00009211"/>
    </source>
</evidence>
<dbReference type="Pfam" id="PF00172">
    <property type="entry name" value="Zn_clus"/>
    <property type="match status" value="1"/>
</dbReference>
<evidence type="ECO:0000256" key="3">
    <source>
        <dbReference type="ARBA" id="ARBA00020379"/>
    </source>
</evidence>
<protein>
    <recommendedName>
        <fullName evidence="3">Nucleolar protein 58</fullName>
    </recommendedName>
</protein>
<keyword evidence="6" id="KW-0479">Metal-binding</keyword>
<evidence type="ECO:0000259" key="13">
    <source>
        <dbReference type="PROSITE" id="PS51358"/>
    </source>
</evidence>
<dbReference type="InterPro" id="IPR007219">
    <property type="entry name" value="XnlR_reg_dom"/>
</dbReference>
<feature type="region of interest" description="Disordered" evidence="11">
    <location>
        <begin position="991"/>
        <end position="1036"/>
    </location>
</feature>
<dbReference type="Pfam" id="PF01798">
    <property type="entry name" value="Nop"/>
    <property type="match status" value="1"/>
</dbReference>
<dbReference type="InterPro" id="IPR012976">
    <property type="entry name" value="NOSIC"/>
</dbReference>
<feature type="coiled-coil region" evidence="10">
    <location>
        <begin position="134"/>
        <end position="161"/>
    </location>
</feature>